<dbReference type="RefSeq" id="WP_202234837.1">
    <property type="nucleotide sequence ID" value="NZ_AP018365.1"/>
</dbReference>
<dbReference type="EMBL" id="AP018365">
    <property type="protein sequence ID" value="BBA98741.1"/>
    <property type="molecule type" value="Genomic_DNA"/>
</dbReference>
<dbReference type="KEGG" id="arev:RVR_5047"/>
<evidence type="ECO:0000256" key="1">
    <source>
        <dbReference type="SAM" id="MobiDB-lite"/>
    </source>
</evidence>
<evidence type="ECO:0000313" key="2">
    <source>
        <dbReference type="EMBL" id="BBA98741.1"/>
    </source>
</evidence>
<reference evidence="2 3" key="1">
    <citation type="journal article" date="2010" name="J. Bacteriol.">
        <title>Biochemical characterization of a novel indole prenyltransferase from Streptomyces sp. SN-593.</title>
        <authorList>
            <person name="Takahashi S."/>
            <person name="Takagi H."/>
            <person name="Toyoda A."/>
            <person name="Uramoto M."/>
            <person name="Nogawa T."/>
            <person name="Ueki M."/>
            <person name="Sakaki Y."/>
            <person name="Osada H."/>
        </authorList>
    </citation>
    <scope>NUCLEOTIDE SEQUENCE [LARGE SCALE GENOMIC DNA]</scope>
    <source>
        <strain evidence="2 3">SN-593</strain>
    </source>
</reference>
<feature type="region of interest" description="Disordered" evidence="1">
    <location>
        <begin position="143"/>
        <end position="168"/>
    </location>
</feature>
<reference evidence="2 3" key="2">
    <citation type="journal article" date="2011" name="J. Antibiot.">
        <title>Furaquinocins I and J: novel polyketide isoprenoid hybrid compounds from Streptomyces reveromyceticus SN-593.</title>
        <authorList>
            <person name="Panthee S."/>
            <person name="Takahashi S."/>
            <person name="Takagi H."/>
            <person name="Nogawa T."/>
            <person name="Oowada E."/>
            <person name="Uramoto M."/>
            <person name="Osada H."/>
        </authorList>
    </citation>
    <scope>NUCLEOTIDE SEQUENCE [LARGE SCALE GENOMIC DNA]</scope>
    <source>
        <strain evidence="2 3">SN-593</strain>
    </source>
</reference>
<gene>
    <name evidence="2" type="ORF">RVR_5047</name>
</gene>
<organism evidence="2 3">
    <name type="scientific">Actinacidiphila reveromycinica</name>
    <dbReference type="NCBI Taxonomy" id="659352"/>
    <lineage>
        <taxon>Bacteria</taxon>
        <taxon>Bacillati</taxon>
        <taxon>Actinomycetota</taxon>
        <taxon>Actinomycetes</taxon>
        <taxon>Kitasatosporales</taxon>
        <taxon>Streptomycetaceae</taxon>
        <taxon>Actinacidiphila</taxon>
    </lineage>
</organism>
<dbReference type="AlphaFoldDB" id="A0A7U3UU27"/>
<proteinExistence type="predicted"/>
<name>A0A7U3UU27_9ACTN</name>
<dbReference type="Proteomes" id="UP000595703">
    <property type="component" value="Chromosome"/>
</dbReference>
<reference evidence="2 3" key="4">
    <citation type="journal article" date="2020" name="Sci. Rep.">
        <title>beta-carboline chemical signals induce reveromycin production through a LuxR family regulator in Streptomyces sp. SN-593.</title>
        <authorList>
            <person name="Panthee S."/>
            <person name="Kito N."/>
            <person name="Hayashi T."/>
            <person name="Shimizu T."/>
            <person name="Ishikawa J."/>
            <person name="Hamamoto H."/>
            <person name="Osada H."/>
            <person name="Takahashi S."/>
        </authorList>
    </citation>
    <scope>NUCLEOTIDE SEQUENCE [LARGE SCALE GENOMIC DNA]</scope>
    <source>
        <strain evidence="2 3">SN-593</strain>
    </source>
</reference>
<protein>
    <submittedName>
        <fullName evidence="2">Uncharacterized protein</fullName>
    </submittedName>
</protein>
<accession>A0A7U3UU27</accession>
<sequence>MPSRHPRGFTCGRHSFVPPRLLTAALRVANAASPAWDGLAYVAEDAATLLVCTLQAHRGPVHRSVVLNLRGPDAGTVWAAWRDGIEPYLAVLLPDCPVTTRDGDEACSEFARHPDAHSWELADPALPPALLALFGPLLAEQDRPPDGRVLDATTRFHRPTTNRKNPAQ</sequence>
<reference evidence="2 3" key="3">
    <citation type="journal article" date="2011" name="Nat. Chem. Biol.">
        <title>Reveromycin A biosynthesis uses RevG and RevJ for stereospecific spiroacetal formation.</title>
        <authorList>
            <person name="Takahashi S."/>
            <person name="Toyoda A."/>
            <person name="Sekiyama Y."/>
            <person name="Takagi H."/>
            <person name="Nogawa T."/>
            <person name="Uramoto M."/>
            <person name="Suzuki R."/>
            <person name="Koshino H."/>
            <person name="Kumano T."/>
            <person name="Panthee S."/>
            <person name="Dairi T."/>
            <person name="Ishikawa J."/>
            <person name="Ikeda H."/>
            <person name="Sakaki Y."/>
            <person name="Osada H."/>
        </authorList>
    </citation>
    <scope>NUCLEOTIDE SEQUENCE [LARGE SCALE GENOMIC DNA]</scope>
    <source>
        <strain evidence="2 3">SN-593</strain>
    </source>
</reference>
<evidence type="ECO:0000313" key="3">
    <source>
        <dbReference type="Proteomes" id="UP000595703"/>
    </source>
</evidence>
<keyword evidence="3" id="KW-1185">Reference proteome</keyword>